<reference evidence="1 2" key="1">
    <citation type="submission" date="2017-06" db="EMBL/GenBank/DDBJ databases">
        <authorList>
            <person name="Kim H.J."/>
            <person name="Triplett B.A."/>
        </authorList>
    </citation>
    <scope>NUCLEOTIDE SEQUENCE [LARGE SCALE GENOMIC DNA]</scope>
    <source>
        <strain evidence="1 2">DSM 44715</strain>
    </source>
</reference>
<name>A0A239MNL6_9ACTN</name>
<evidence type="ECO:0000313" key="1">
    <source>
        <dbReference type="EMBL" id="SNT43439.1"/>
    </source>
</evidence>
<dbReference type="RefSeq" id="WP_089328839.1">
    <property type="nucleotide sequence ID" value="NZ_FZOR01000029.1"/>
</dbReference>
<dbReference type="Proteomes" id="UP000198318">
    <property type="component" value="Unassembled WGS sequence"/>
</dbReference>
<accession>A0A239MNL6</accession>
<evidence type="ECO:0000313" key="2">
    <source>
        <dbReference type="Proteomes" id="UP000198318"/>
    </source>
</evidence>
<keyword evidence="2" id="KW-1185">Reference proteome</keyword>
<dbReference type="AlphaFoldDB" id="A0A239MNL6"/>
<dbReference type="OrthoDB" id="292843at2"/>
<gene>
    <name evidence="1" type="ORF">SAMN05443665_102977</name>
</gene>
<protein>
    <submittedName>
        <fullName evidence="1">Uncharacterized protein</fullName>
    </submittedName>
</protein>
<organism evidence="1 2">
    <name type="scientific">Actinomadura meyerae</name>
    <dbReference type="NCBI Taxonomy" id="240840"/>
    <lineage>
        <taxon>Bacteria</taxon>
        <taxon>Bacillati</taxon>
        <taxon>Actinomycetota</taxon>
        <taxon>Actinomycetes</taxon>
        <taxon>Streptosporangiales</taxon>
        <taxon>Thermomonosporaceae</taxon>
        <taxon>Actinomadura</taxon>
    </lineage>
</organism>
<dbReference type="EMBL" id="FZOR01000029">
    <property type="protein sequence ID" value="SNT43439.1"/>
    <property type="molecule type" value="Genomic_DNA"/>
</dbReference>
<proteinExistence type="predicted"/>
<sequence length="245" mass="26638">MTDWSRLSHAYGSAENIPGLLDRVAAGRDDQAWNELWSALCHQGTVYSASFAALPRLAAIASDQETGDDDAVMAVLLAGAIVAGEAQPYNSVDVRARHAADIDALGRIAIRMLPAASDRNTYVYLLQSVLAFEGVRVWGHRLEGLNNDEYEIECPQCSVEMFVAFGDDGHFSCVGDYATDADVPKLPLRPADPKAMSRLADRLHTTARTHGQEEVAVRLTYLFGTATCPECGAELPVADQIHPHW</sequence>